<dbReference type="Pfam" id="PF19167">
    <property type="entry name" value="DUF5849"/>
    <property type="match status" value="1"/>
</dbReference>
<feature type="region of interest" description="Disordered" evidence="1">
    <location>
        <begin position="1"/>
        <end position="111"/>
    </location>
</feature>
<evidence type="ECO:0000256" key="2">
    <source>
        <dbReference type="SAM" id="Phobius"/>
    </source>
</evidence>
<evidence type="ECO:0000313" key="3">
    <source>
        <dbReference type="EMBL" id="AGO82226.2"/>
    </source>
</evidence>
<sequence length="342" mass="36391">MREKIDSTETTKKRKGKREKQPDDAPPRWRSRRCPLLPTQAAQDPRSLQWRPPPGQGRAPTLPPPPLPQTDTKSVPLLTSRVQERRRRKKRASSTGGLPTPPCPQQRKKKTMSTVQVSEPVALVDVPATQVESPLRRWMWVWVTALVLFVGALIALVVVYFVRAAQARRQRDAFLTIRATQAVIPDGDYLVRLGDTALYMGIDESTAPSAATPTAPAGNAVVLVAESAARPWRYAAPVGVASVAGGRALSFVRSDGTLLALGAGAALALPAPLTASADAPAFGDWIVSRGPTPGTAAQPAVIHNTALSGCALPTLAPAAGIPVAVQPGCLPTARTWYFVPVS</sequence>
<dbReference type="KEGG" id="vg:16512514"/>
<name>S4VVU6_9VIRU</name>
<feature type="compositionally biased region" description="Pro residues" evidence="1">
    <location>
        <begin position="51"/>
        <end position="68"/>
    </location>
</feature>
<feature type="compositionally biased region" description="Basic and acidic residues" evidence="1">
    <location>
        <begin position="1"/>
        <end position="11"/>
    </location>
</feature>
<keyword evidence="2" id="KW-0472">Membrane</keyword>
<feature type="transmembrane region" description="Helical" evidence="2">
    <location>
        <begin position="138"/>
        <end position="162"/>
    </location>
</feature>
<evidence type="ECO:0000256" key="1">
    <source>
        <dbReference type="SAM" id="MobiDB-lite"/>
    </source>
</evidence>
<dbReference type="EMBL" id="KC977570">
    <property type="protein sequence ID" value="AGO82226.2"/>
    <property type="molecule type" value="Genomic_DNA"/>
</dbReference>
<gene>
    <name evidence="3" type="ORF">pdul_cds_259</name>
</gene>
<dbReference type="InterPro" id="IPR043883">
    <property type="entry name" value="DUF5849"/>
</dbReference>
<keyword evidence="2" id="KW-0812">Transmembrane</keyword>
<organism evidence="3 4">
    <name type="scientific">Pandoravirus dulcis</name>
    <dbReference type="NCBI Taxonomy" id="1349409"/>
    <lineage>
        <taxon>Viruses</taxon>
        <taxon>Pandoravirus</taxon>
    </lineage>
</organism>
<reference evidence="3 4" key="1">
    <citation type="journal article" date="2013" name="Science">
        <title>Pandoraviruses: amoeba viruses with genomes up to 2.5 Mb reaching that of parasitic eukaryotes.</title>
        <authorList>
            <person name="Philippe N."/>
            <person name="Legendre M."/>
            <person name="Doutre G."/>
            <person name="Coute Y."/>
            <person name="Poirot O."/>
            <person name="Lescot M."/>
            <person name="Arslan D."/>
            <person name="Seltzer V."/>
            <person name="Bertaux L."/>
            <person name="Bruley C."/>
            <person name="Garin J."/>
            <person name="Claverie J.M."/>
            <person name="Abergel C."/>
        </authorList>
    </citation>
    <scope>NUCLEOTIDE SEQUENCE [LARGE SCALE GENOMIC DNA]</scope>
    <source>
        <strain evidence="3">Melbourne</strain>
    </source>
</reference>
<dbReference type="GeneID" id="16512514"/>
<dbReference type="Proteomes" id="UP000201566">
    <property type="component" value="Segment"/>
</dbReference>
<proteinExistence type="predicted"/>
<dbReference type="RefSeq" id="YP_008318895.2">
    <property type="nucleotide sequence ID" value="NC_021858.1"/>
</dbReference>
<protein>
    <submittedName>
        <fullName evidence="3">Uncharacterized protein</fullName>
    </submittedName>
</protein>
<evidence type="ECO:0000313" key="4">
    <source>
        <dbReference type="Proteomes" id="UP000201566"/>
    </source>
</evidence>
<keyword evidence="2" id="KW-1133">Transmembrane helix</keyword>
<accession>S4VVU6</accession>